<proteinExistence type="predicted"/>
<reference evidence="1 2" key="1">
    <citation type="submission" date="2017-01" db="EMBL/GenBank/DDBJ databases">
        <authorList>
            <person name="Varghese N."/>
            <person name="Submissions S."/>
        </authorList>
    </citation>
    <scope>NUCLEOTIDE SEQUENCE [LARGE SCALE GENOMIC DNA]</scope>
    <source>
        <strain evidence="1 2">DSM 2061</strain>
    </source>
</reference>
<name>A0ABY1L272_9FLAO</name>
<dbReference type="Proteomes" id="UP000185728">
    <property type="component" value="Unassembled WGS sequence"/>
</dbReference>
<organism evidence="1 2">
    <name type="scientific">Zobellia uliginosa</name>
    <dbReference type="NCBI Taxonomy" id="143224"/>
    <lineage>
        <taxon>Bacteria</taxon>
        <taxon>Pseudomonadati</taxon>
        <taxon>Bacteroidota</taxon>
        <taxon>Flavobacteriia</taxon>
        <taxon>Flavobacteriales</taxon>
        <taxon>Flavobacteriaceae</taxon>
        <taxon>Zobellia</taxon>
    </lineage>
</organism>
<keyword evidence="2" id="KW-1185">Reference proteome</keyword>
<gene>
    <name evidence="1" type="ORF">SAMN05421766_11150</name>
</gene>
<evidence type="ECO:0000313" key="2">
    <source>
        <dbReference type="Proteomes" id="UP000185728"/>
    </source>
</evidence>
<protein>
    <submittedName>
        <fullName evidence="1">Uncharacterized protein</fullName>
    </submittedName>
</protein>
<dbReference type="EMBL" id="FTOB01000011">
    <property type="protein sequence ID" value="SIT11993.1"/>
    <property type="molecule type" value="Genomic_DNA"/>
</dbReference>
<evidence type="ECO:0000313" key="1">
    <source>
        <dbReference type="EMBL" id="SIT11993.1"/>
    </source>
</evidence>
<accession>A0ABY1L272</accession>
<comment type="caution">
    <text evidence="1">The sequence shown here is derived from an EMBL/GenBank/DDBJ whole genome shotgun (WGS) entry which is preliminary data.</text>
</comment>
<sequence>MFANDPGYERCRILKPLSCMPTVILFSWNVFIFKESARICYGRCACCTSMNSINTYLLGYFVKYN</sequence>